<dbReference type="AlphaFoldDB" id="A0A7S0GCK7"/>
<proteinExistence type="predicted"/>
<organism evidence="2">
    <name type="scientific">Proboscia inermis</name>
    <dbReference type="NCBI Taxonomy" id="420281"/>
    <lineage>
        <taxon>Eukaryota</taxon>
        <taxon>Sar</taxon>
        <taxon>Stramenopiles</taxon>
        <taxon>Ochrophyta</taxon>
        <taxon>Bacillariophyta</taxon>
        <taxon>Coscinodiscophyceae</taxon>
        <taxon>Rhizosoleniophycidae</taxon>
        <taxon>Rhizosoleniales</taxon>
        <taxon>Rhizosoleniaceae</taxon>
        <taxon>Proboscia</taxon>
    </lineage>
</organism>
<name>A0A7S0GCK7_9STRA</name>
<protein>
    <submittedName>
        <fullName evidence="2">Uncharacterized protein</fullName>
    </submittedName>
</protein>
<sequence>MQQLESRGLYDRRNPTGPLPTNLRPQLNGVLQKEGLKGPTVDRLFGILSSSDGDGYVTSQSIDHLAIFTDENGQTKDSADYYDFVRLLGEDSISWD</sequence>
<reference evidence="2" key="1">
    <citation type="submission" date="2021-01" db="EMBL/GenBank/DDBJ databases">
        <authorList>
            <person name="Corre E."/>
            <person name="Pelletier E."/>
            <person name="Niang G."/>
            <person name="Scheremetjew M."/>
            <person name="Finn R."/>
            <person name="Kale V."/>
            <person name="Holt S."/>
            <person name="Cochrane G."/>
            <person name="Meng A."/>
            <person name="Brown T."/>
            <person name="Cohen L."/>
        </authorList>
    </citation>
    <scope>NUCLEOTIDE SEQUENCE</scope>
    <source>
        <strain evidence="2">CCAP1064/1</strain>
    </source>
</reference>
<accession>A0A7S0GCK7</accession>
<dbReference type="EMBL" id="HBEL01016292">
    <property type="protein sequence ID" value="CAD8411646.1"/>
    <property type="molecule type" value="Transcribed_RNA"/>
</dbReference>
<evidence type="ECO:0000313" key="2">
    <source>
        <dbReference type="EMBL" id="CAD8411646.1"/>
    </source>
</evidence>
<evidence type="ECO:0000256" key="1">
    <source>
        <dbReference type="SAM" id="MobiDB-lite"/>
    </source>
</evidence>
<feature type="region of interest" description="Disordered" evidence="1">
    <location>
        <begin position="1"/>
        <end position="25"/>
    </location>
</feature>
<gene>
    <name evidence="2" type="ORF">PINE0816_LOCUS7771</name>
</gene>